<protein>
    <submittedName>
        <fullName evidence="1">Uncharacterized protein</fullName>
    </submittedName>
</protein>
<gene>
    <name evidence="1" type="ORF">TRV_02115</name>
</gene>
<dbReference type="RefSeq" id="XP_003023728.1">
    <property type="nucleotide sequence ID" value="XM_003023682.1"/>
</dbReference>
<organism evidence="1 2">
    <name type="scientific">Trichophyton verrucosum (strain HKI 0517)</name>
    <dbReference type="NCBI Taxonomy" id="663202"/>
    <lineage>
        <taxon>Eukaryota</taxon>
        <taxon>Fungi</taxon>
        <taxon>Dikarya</taxon>
        <taxon>Ascomycota</taxon>
        <taxon>Pezizomycotina</taxon>
        <taxon>Eurotiomycetes</taxon>
        <taxon>Eurotiomycetidae</taxon>
        <taxon>Onygenales</taxon>
        <taxon>Arthrodermataceae</taxon>
        <taxon>Trichophyton</taxon>
    </lineage>
</organism>
<proteinExistence type="predicted"/>
<evidence type="ECO:0000313" key="2">
    <source>
        <dbReference type="Proteomes" id="UP000008383"/>
    </source>
</evidence>
<accession>D4D4U8</accession>
<evidence type="ECO:0000313" key="1">
    <source>
        <dbReference type="EMBL" id="EFE43110.1"/>
    </source>
</evidence>
<dbReference type="EMBL" id="ACYE01000113">
    <property type="protein sequence ID" value="EFE43110.1"/>
    <property type="molecule type" value="Genomic_DNA"/>
</dbReference>
<dbReference type="AlphaFoldDB" id="D4D4U8"/>
<dbReference type="Proteomes" id="UP000008383">
    <property type="component" value="Unassembled WGS sequence"/>
</dbReference>
<dbReference type="KEGG" id="tve:TRV_02115"/>
<dbReference type="HOGENOM" id="CLU_1856740_0_0_1"/>
<dbReference type="GeneID" id="9582296"/>
<reference evidence="2" key="1">
    <citation type="journal article" date="2011" name="Genome Biol.">
        <title>Comparative and functional genomics provide insights into the pathogenicity of dermatophytic fungi.</title>
        <authorList>
            <person name="Burmester A."/>
            <person name="Shelest E."/>
            <person name="Gloeckner G."/>
            <person name="Heddergott C."/>
            <person name="Schindler S."/>
            <person name="Staib P."/>
            <person name="Heidel A."/>
            <person name="Felder M."/>
            <person name="Petzold A."/>
            <person name="Szafranski K."/>
            <person name="Feuermann M."/>
            <person name="Pedruzzi I."/>
            <person name="Priebe S."/>
            <person name="Groth M."/>
            <person name="Winkler R."/>
            <person name="Li W."/>
            <person name="Kniemeyer O."/>
            <person name="Schroeckh V."/>
            <person name="Hertweck C."/>
            <person name="Hube B."/>
            <person name="White T.C."/>
            <person name="Platzer M."/>
            <person name="Guthke R."/>
            <person name="Heitman J."/>
            <person name="Woestemeyer J."/>
            <person name="Zipfel P.F."/>
            <person name="Monod M."/>
            <person name="Brakhage A.A."/>
        </authorList>
    </citation>
    <scope>NUCLEOTIDE SEQUENCE [LARGE SCALE GENOMIC DNA]</scope>
    <source>
        <strain evidence="2">HKI 0517</strain>
    </source>
</reference>
<comment type="caution">
    <text evidence="1">The sequence shown here is derived from an EMBL/GenBank/DDBJ whole genome shotgun (WGS) entry which is preliminary data.</text>
</comment>
<name>D4D4U8_TRIVH</name>
<keyword evidence="2" id="KW-1185">Reference proteome</keyword>
<sequence>MIADSMDSNFNQILDIELPVSQREFLVFIESRKRSKSRLGQVPAQLPDRGRKIDGRTAIDVGDMRTCRVLWLELLPGKSEELLGVGGMMLDLGMSILETCICMMTYRYHPASPGTAEGEVEKREREISFLADERNEYS</sequence>